<dbReference type="EMBL" id="NTFH01000007">
    <property type="protein sequence ID" value="PHQ15401.1"/>
    <property type="molecule type" value="Genomic_DNA"/>
</dbReference>
<dbReference type="RefSeq" id="WP_099614525.1">
    <property type="nucleotide sequence ID" value="NZ_KZ319370.1"/>
</dbReference>
<keyword evidence="7 19" id="KW-1003">Cell membrane</keyword>
<gene>
    <name evidence="19 20" type="primary">cobS</name>
    <name evidence="20" type="ORF">CLH61_09790</name>
</gene>
<dbReference type="InterPro" id="IPR003805">
    <property type="entry name" value="CobS"/>
</dbReference>
<feature type="transmembrane region" description="Helical" evidence="19">
    <location>
        <begin position="196"/>
        <end position="228"/>
    </location>
</feature>
<accession>A0A2G1ULM9</accession>
<proteinExistence type="inferred from homology"/>
<evidence type="ECO:0000256" key="13">
    <source>
        <dbReference type="ARBA" id="ARBA00023136"/>
    </source>
</evidence>
<reference evidence="20 21" key="1">
    <citation type="submission" date="2017-09" db="EMBL/GenBank/DDBJ databases">
        <title>The draft genome sequences of Marinobacter sp. PWS21.</title>
        <authorList>
            <person name="Cao J."/>
        </authorList>
    </citation>
    <scope>NUCLEOTIDE SEQUENCE [LARGE SCALE GENOMIC DNA]</scope>
    <source>
        <strain evidence="20 21">PWS21</strain>
    </source>
</reference>
<dbReference type="NCBIfam" id="TIGR00317">
    <property type="entry name" value="cobS"/>
    <property type="match status" value="1"/>
</dbReference>
<evidence type="ECO:0000313" key="21">
    <source>
        <dbReference type="Proteomes" id="UP000231409"/>
    </source>
</evidence>
<evidence type="ECO:0000256" key="6">
    <source>
        <dbReference type="ARBA" id="ARBA00015850"/>
    </source>
</evidence>
<feature type="transmembrane region" description="Helical" evidence="19">
    <location>
        <begin position="126"/>
        <end position="146"/>
    </location>
</feature>
<evidence type="ECO:0000313" key="20">
    <source>
        <dbReference type="EMBL" id="PHQ15401.1"/>
    </source>
</evidence>
<feature type="transmembrane region" description="Helical" evidence="19">
    <location>
        <begin position="79"/>
        <end position="96"/>
    </location>
</feature>
<evidence type="ECO:0000256" key="19">
    <source>
        <dbReference type="HAMAP-Rule" id="MF_00719"/>
    </source>
</evidence>
<feature type="transmembrane region" description="Helical" evidence="19">
    <location>
        <begin position="153"/>
        <end position="176"/>
    </location>
</feature>
<keyword evidence="21" id="KW-1185">Reference proteome</keyword>
<organism evidence="20 21">
    <name type="scientific">Marinobacter profundi</name>
    <dbReference type="NCBI Taxonomy" id="2666256"/>
    <lineage>
        <taxon>Bacteria</taxon>
        <taxon>Pseudomonadati</taxon>
        <taxon>Pseudomonadota</taxon>
        <taxon>Gammaproteobacteria</taxon>
        <taxon>Pseudomonadales</taxon>
        <taxon>Marinobacteraceae</taxon>
        <taxon>Marinobacter</taxon>
    </lineage>
</organism>
<evidence type="ECO:0000256" key="16">
    <source>
        <dbReference type="ARBA" id="ARBA00032853"/>
    </source>
</evidence>
<evidence type="ECO:0000256" key="3">
    <source>
        <dbReference type="ARBA" id="ARBA00004663"/>
    </source>
</evidence>
<evidence type="ECO:0000256" key="17">
    <source>
        <dbReference type="ARBA" id="ARBA00048623"/>
    </source>
</evidence>
<comment type="subcellular location">
    <subcellularLocation>
        <location evidence="2 19">Cell membrane</location>
        <topology evidence="2 19">Multi-pass membrane protein</topology>
    </subcellularLocation>
</comment>
<comment type="cofactor">
    <cofactor evidence="1 19">
        <name>Mg(2+)</name>
        <dbReference type="ChEBI" id="CHEBI:18420"/>
    </cofactor>
</comment>
<keyword evidence="10 19" id="KW-0812">Transmembrane</keyword>
<dbReference type="AlphaFoldDB" id="A0A2G1ULM9"/>
<evidence type="ECO:0000256" key="10">
    <source>
        <dbReference type="ARBA" id="ARBA00022692"/>
    </source>
</evidence>
<keyword evidence="9 19" id="KW-0808">Transferase</keyword>
<evidence type="ECO:0000256" key="8">
    <source>
        <dbReference type="ARBA" id="ARBA00022573"/>
    </source>
</evidence>
<protein>
    <recommendedName>
        <fullName evidence="6 19">Adenosylcobinamide-GDP ribazoletransferase</fullName>
        <ecNumber evidence="5 19">2.7.8.26</ecNumber>
    </recommendedName>
    <alternativeName>
        <fullName evidence="16 19">Cobalamin synthase</fullName>
    </alternativeName>
    <alternativeName>
        <fullName evidence="15 19">Cobalamin-5'-phosphate synthase</fullName>
    </alternativeName>
</protein>
<dbReference type="EC" id="2.7.8.26" evidence="5 19"/>
<dbReference type="GO" id="GO:0051073">
    <property type="term" value="F:adenosylcobinamide-GDP ribazoletransferase activity"/>
    <property type="evidence" value="ECO:0007669"/>
    <property type="project" value="UniProtKB-UniRule"/>
</dbReference>
<evidence type="ECO:0000256" key="15">
    <source>
        <dbReference type="ARBA" id="ARBA00032605"/>
    </source>
</evidence>
<evidence type="ECO:0000256" key="14">
    <source>
        <dbReference type="ARBA" id="ARBA00025228"/>
    </source>
</evidence>
<evidence type="ECO:0000256" key="18">
    <source>
        <dbReference type="ARBA" id="ARBA00049504"/>
    </source>
</evidence>
<keyword evidence="13 19" id="KW-0472">Membrane</keyword>
<dbReference type="PANTHER" id="PTHR34148:SF1">
    <property type="entry name" value="ADENOSYLCOBINAMIDE-GDP RIBAZOLETRANSFERASE"/>
    <property type="match status" value="1"/>
</dbReference>
<comment type="caution">
    <text evidence="20">The sequence shown here is derived from an EMBL/GenBank/DDBJ whole genome shotgun (WGS) entry which is preliminary data.</text>
</comment>
<dbReference type="GO" id="GO:0009236">
    <property type="term" value="P:cobalamin biosynthetic process"/>
    <property type="evidence" value="ECO:0007669"/>
    <property type="project" value="UniProtKB-UniRule"/>
</dbReference>
<feature type="transmembrane region" description="Helical" evidence="19">
    <location>
        <begin position="21"/>
        <end position="40"/>
    </location>
</feature>
<evidence type="ECO:0000256" key="12">
    <source>
        <dbReference type="ARBA" id="ARBA00022989"/>
    </source>
</evidence>
<comment type="catalytic activity">
    <reaction evidence="17 19">
        <text>alpha-ribazole + adenosylcob(III)inamide-GDP = adenosylcob(III)alamin + GMP + H(+)</text>
        <dbReference type="Rhea" id="RHEA:16049"/>
        <dbReference type="ChEBI" id="CHEBI:10329"/>
        <dbReference type="ChEBI" id="CHEBI:15378"/>
        <dbReference type="ChEBI" id="CHEBI:18408"/>
        <dbReference type="ChEBI" id="CHEBI:58115"/>
        <dbReference type="ChEBI" id="CHEBI:60487"/>
        <dbReference type="EC" id="2.7.8.26"/>
    </reaction>
</comment>
<sequence>MERPDRRHRVTAQTTRRQQEWQAFWLAIGFLTRIPMLARIDYSQRLMNQSSLYFPLVGLLLGALYAVLFAVLSLAWSPLVSVLVVVCFHLWITGAFHEDGLADSIDALGGGYTVAKRLEIMKDSRIGTYGTVALVMALALKVALLLDSSQIWLALLVAPAIARLTPLLLMATLPYVTDPDRSKSKPVADGFSTSRLTIAAGFTLVLALAATVVSPAVLTGALASVLLVALCWGHYLKQQLGGYTGDTLGASVILSELGLLFFL</sequence>
<dbReference type="UniPathway" id="UPA00148">
    <property type="reaction ID" value="UER00238"/>
</dbReference>
<evidence type="ECO:0000256" key="5">
    <source>
        <dbReference type="ARBA" id="ARBA00013200"/>
    </source>
</evidence>
<keyword evidence="12 19" id="KW-1133">Transmembrane helix</keyword>
<feature type="transmembrane region" description="Helical" evidence="19">
    <location>
        <begin position="240"/>
        <end position="262"/>
    </location>
</feature>
<name>A0A2G1ULM9_9GAMM</name>
<comment type="function">
    <text evidence="14 19">Joins adenosylcobinamide-GDP and alpha-ribazole to generate adenosylcobalamin (Ado-cobalamin). Also synthesizes adenosylcobalamin 5'-phosphate from adenosylcobinamide-GDP and alpha-ribazole 5'-phosphate.</text>
</comment>
<keyword evidence="11 19" id="KW-0460">Magnesium</keyword>
<evidence type="ECO:0000256" key="4">
    <source>
        <dbReference type="ARBA" id="ARBA00010561"/>
    </source>
</evidence>
<dbReference type="HAMAP" id="MF_00719">
    <property type="entry name" value="CobS"/>
    <property type="match status" value="1"/>
</dbReference>
<comment type="pathway">
    <text evidence="3 19">Cofactor biosynthesis; adenosylcobalamin biosynthesis; adenosylcobalamin from cob(II)yrinate a,c-diamide: step 7/7.</text>
</comment>
<keyword evidence="8 19" id="KW-0169">Cobalamin biosynthesis</keyword>
<evidence type="ECO:0000256" key="9">
    <source>
        <dbReference type="ARBA" id="ARBA00022679"/>
    </source>
</evidence>
<dbReference type="PANTHER" id="PTHR34148">
    <property type="entry name" value="ADENOSYLCOBINAMIDE-GDP RIBAZOLETRANSFERASE"/>
    <property type="match status" value="1"/>
</dbReference>
<evidence type="ECO:0000256" key="7">
    <source>
        <dbReference type="ARBA" id="ARBA00022475"/>
    </source>
</evidence>
<dbReference type="Pfam" id="PF02654">
    <property type="entry name" value="CobS"/>
    <property type="match status" value="1"/>
</dbReference>
<comment type="similarity">
    <text evidence="4 19">Belongs to the CobS family.</text>
</comment>
<dbReference type="GO" id="GO:0005886">
    <property type="term" value="C:plasma membrane"/>
    <property type="evidence" value="ECO:0007669"/>
    <property type="project" value="UniProtKB-SubCell"/>
</dbReference>
<dbReference type="Proteomes" id="UP000231409">
    <property type="component" value="Unassembled WGS sequence"/>
</dbReference>
<feature type="transmembrane region" description="Helical" evidence="19">
    <location>
        <begin position="52"/>
        <end position="72"/>
    </location>
</feature>
<comment type="catalytic activity">
    <reaction evidence="18 19">
        <text>alpha-ribazole 5'-phosphate + adenosylcob(III)inamide-GDP = adenosylcob(III)alamin 5'-phosphate + GMP + H(+)</text>
        <dbReference type="Rhea" id="RHEA:23560"/>
        <dbReference type="ChEBI" id="CHEBI:15378"/>
        <dbReference type="ChEBI" id="CHEBI:57918"/>
        <dbReference type="ChEBI" id="CHEBI:58115"/>
        <dbReference type="ChEBI" id="CHEBI:60487"/>
        <dbReference type="ChEBI" id="CHEBI:60493"/>
        <dbReference type="EC" id="2.7.8.26"/>
    </reaction>
</comment>
<dbReference type="GO" id="GO:0008818">
    <property type="term" value="F:cobalamin 5'-phosphate synthase activity"/>
    <property type="evidence" value="ECO:0007669"/>
    <property type="project" value="UniProtKB-UniRule"/>
</dbReference>
<evidence type="ECO:0000256" key="11">
    <source>
        <dbReference type="ARBA" id="ARBA00022842"/>
    </source>
</evidence>
<evidence type="ECO:0000256" key="2">
    <source>
        <dbReference type="ARBA" id="ARBA00004651"/>
    </source>
</evidence>
<evidence type="ECO:0000256" key="1">
    <source>
        <dbReference type="ARBA" id="ARBA00001946"/>
    </source>
</evidence>